<dbReference type="EMBL" id="HBIO01007515">
    <property type="protein sequence ID" value="CAE0460794.1"/>
    <property type="molecule type" value="Transcribed_RNA"/>
</dbReference>
<feature type="chain" id="PRO_5030774639" description="ABC1 atypical kinase-like domain-containing protein" evidence="2">
    <location>
        <begin position="24"/>
        <end position="926"/>
    </location>
</feature>
<dbReference type="PANTHER" id="PTHR10566:SF113">
    <property type="entry name" value="PROTEIN ACTIVITY OF BC1 COMPLEX KINASE 7, CHLOROPLASTIC"/>
    <property type="match status" value="1"/>
</dbReference>
<accession>A0A7S3PZD1</accession>
<feature type="domain" description="ABC1 atypical kinase-like" evidence="3">
    <location>
        <begin position="414"/>
        <end position="668"/>
    </location>
</feature>
<sequence length="926" mass="104345">MTSIHKFAFTVFLLGLIPGSVTCFTMPQKKQLERMNLISARDSPLFMVIKDAEIVESNPIKSEHVNGLKKTAVSATEPTNGDSKIEEPASSSTNIVNLIEELNDQIIEGSNQLFKNMTTIVEDKLEAVSTKNGGPIVDGNNSTALGAIDPASLSKALTDLTNDIQKAQQKEIQRQLDEIEKLLIRPLEDLAFSDAALVELPRLKDTNTKNLTDEEEELRLEDQRRGLALAGTKSTLTDSSRSMRTKEIIRNLNVAPFYYSVTLLLRWSRKLSAPPLAMLTMLKRMGSIIPNSNASEVKSYDEFIKDGESMQAGWKRTGEIASKGSTGKKWAVLKRSMEIWAYFSSFYIKEKRMGKMFESGKWSAEKYSEERSKLGAEVTQNLLKLGPTFIKVGQLFSTRIDIVPKEYIEQLKSLQDNVPAFSGDLAVSIIERELGKPIDELFDTFDRTSLAAASLGQVHVATKGDKKFAVKVQRQFLRELFDVDLGQLKQLAQFADAIDLSSEGGLMDQNTQRDWVSVYEESKRLLYEEIDYLHELECCKRFRKNFDSPEFRHIKVPDCYADLTTEKVMTMEFCPGIKITDREKIIAAGGDPVELASKSAEAFLEQLCRHGFFHCDPHPGNVACEIGPNGESTIIFYDFGMMDSFGPIERKGLVDFFFALYYDADAKDAIDALSRLGMIRTGPDVDRIAIEKVGQDFIDRFQETLNTDGKWEDQMDPEQRKRENRRRRKELGEDFLSLNADSPFIFPPTWTFVFRAFFSLDGIGKTLDPKYDLTKITLPYLKELVDLKDGNAFKTSLLRLGKRVGLRPVDVNQFITQPRKTAKVEDIARRLEQGDFKLRVRSLEVERQMERSKIVQSNIFNSVLACAFLNTGILLTSVGTGPAASKAALRVIFGTALLIGSKIPLGLRDLKKLDDYNAKYLVNKKR</sequence>
<evidence type="ECO:0000256" key="2">
    <source>
        <dbReference type="SAM" id="SignalP"/>
    </source>
</evidence>
<proteinExistence type="inferred from homology"/>
<evidence type="ECO:0000313" key="4">
    <source>
        <dbReference type="EMBL" id="CAE0460794.1"/>
    </source>
</evidence>
<dbReference type="InterPro" id="IPR050154">
    <property type="entry name" value="UbiB_kinase"/>
</dbReference>
<dbReference type="CDD" id="cd05121">
    <property type="entry name" value="ABC1_ADCK3-like"/>
    <property type="match status" value="1"/>
</dbReference>
<dbReference type="Pfam" id="PF03109">
    <property type="entry name" value="ABC1"/>
    <property type="match status" value="1"/>
</dbReference>
<name>A0A7S3PZD1_9STRA</name>
<comment type="similarity">
    <text evidence="1">Belongs to the protein kinase superfamily. ADCK protein kinase family.</text>
</comment>
<dbReference type="InterPro" id="IPR011009">
    <property type="entry name" value="Kinase-like_dom_sf"/>
</dbReference>
<gene>
    <name evidence="4" type="ORF">CDEB00056_LOCUS5635</name>
</gene>
<evidence type="ECO:0000256" key="1">
    <source>
        <dbReference type="ARBA" id="ARBA00009670"/>
    </source>
</evidence>
<feature type="signal peptide" evidence="2">
    <location>
        <begin position="1"/>
        <end position="23"/>
    </location>
</feature>
<reference evidence="4" key="1">
    <citation type="submission" date="2021-01" db="EMBL/GenBank/DDBJ databases">
        <authorList>
            <person name="Corre E."/>
            <person name="Pelletier E."/>
            <person name="Niang G."/>
            <person name="Scheremetjew M."/>
            <person name="Finn R."/>
            <person name="Kale V."/>
            <person name="Holt S."/>
            <person name="Cochrane G."/>
            <person name="Meng A."/>
            <person name="Brown T."/>
            <person name="Cohen L."/>
        </authorList>
    </citation>
    <scope>NUCLEOTIDE SEQUENCE</scope>
    <source>
        <strain evidence="4">MM31A-1</strain>
    </source>
</reference>
<protein>
    <recommendedName>
        <fullName evidence="3">ABC1 atypical kinase-like domain-containing protein</fullName>
    </recommendedName>
</protein>
<dbReference type="PANTHER" id="PTHR10566">
    <property type="entry name" value="CHAPERONE-ACTIVITY OF BC1 COMPLEX CABC1 -RELATED"/>
    <property type="match status" value="1"/>
</dbReference>
<organism evidence="4">
    <name type="scientific">Chaetoceros debilis</name>
    <dbReference type="NCBI Taxonomy" id="122233"/>
    <lineage>
        <taxon>Eukaryota</taxon>
        <taxon>Sar</taxon>
        <taxon>Stramenopiles</taxon>
        <taxon>Ochrophyta</taxon>
        <taxon>Bacillariophyta</taxon>
        <taxon>Coscinodiscophyceae</taxon>
        <taxon>Chaetocerotophycidae</taxon>
        <taxon>Chaetocerotales</taxon>
        <taxon>Chaetocerotaceae</taxon>
        <taxon>Chaetoceros</taxon>
    </lineage>
</organism>
<dbReference type="SUPFAM" id="SSF56112">
    <property type="entry name" value="Protein kinase-like (PK-like)"/>
    <property type="match status" value="1"/>
</dbReference>
<dbReference type="AlphaFoldDB" id="A0A7S3PZD1"/>
<keyword evidence="2" id="KW-0732">Signal</keyword>
<dbReference type="InterPro" id="IPR004147">
    <property type="entry name" value="ABC1_dom"/>
</dbReference>
<evidence type="ECO:0000259" key="3">
    <source>
        <dbReference type="Pfam" id="PF03109"/>
    </source>
</evidence>